<feature type="transmembrane region" description="Helical" evidence="11">
    <location>
        <begin position="25"/>
        <end position="45"/>
    </location>
</feature>
<dbReference type="PIRSF" id="PIRSF004862">
    <property type="entry name" value="FliF"/>
    <property type="match status" value="1"/>
</dbReference>
<gene>
    <name evidence="14" type="ORF">CCDG5_0354</name>
</gene>
<dbReference type="EMBL" id="LM995447">
    <property type="protein sequence ID" value="CDZ23493.1"/>
    <property type="molecule type" value="Genomic_DNA"/>
</dbReference>
<feature type="domain" description="Flagellar M-ring C-terminal" evidence="13">
    <location>
        <begin position="251"/>
        <end position="398"/>
    </location>
</feature>
<dbReference type="InterPro" id="IPR000067">
    <property type="entry name" value="FlgMring_FliF"/>
</dbReference>
<evidence type="ECO:0000256" key="3">
    <source>
        <dbReference type="ARBA" id="ARBA00007971"/>
    </source>
</evidence>
<evidence type="ECO:0000259" key="12">
    <source>
        <dbReference type="Pfam" id="PF01514"/>
    </source>
</evidence>
<keyword evidence="14" id="KW-0966">Cell projection</keyword>
<dbReference type="KEGG" id="ccel:CCDG5_0354"/>
<evidence type="ECO:0000256" key="1">
    <source>
        <dbReference type="ARBA" id="ARBA00004117"/>
    </source>
</evidence>
<keyword evidence="6 11" id="KW-1133">Transmembrane helix</keyword>
<evidence type="ECO:0000256" key="10">
    <source>
        <dbReference type="SAM" id="Coils"/>
    </source>
</evidence>
<keyword evidence="7 11" id="KW-0472">Membrane</keyword>
<dbReference type="Pfam" id="PF08345">
    <property type="entry name" value="YscJ_FliF_C"/>
    <property type="match status" value="1"/>
</dbReference>
<dbReference type="InterPro" id="IPR045851">
    <property type="entry name" value="AMP-bd_C_sf"/>
</dbReference>
<evidence type="ECO:0000256" key="11">
    <source>
        <dbReference type="SAM" id="Phobius"/>
    </source>
</evidence>
<dbReference type="PRINTS" id="PR01009">
    <property type="entry name" value="FLGMRINGFLIF"/>
</dbReference>
<dbReference type="STRING" id="29343.CCDG5_0354"/>
<dbReference type="AlphaFoldDB" id="A0A078KM21"/>
<keyword evidence="8 9" id="KW-0975">Bacterial flagellum</keyword>
<keyword evidence="5 11" id="KW-0812">Transmembrane</keyword>
<comment type="function">
    <text evidence="9">The M ring may be actively involved in energy transduction.</text>
</comment>
<dbReference type="GO" id="GO:0005886">
    <property type="term" value="C:plasma membrane"/>
    <property type="evidence" value="ECO:0007669"/>
    <property type="project" value="UniProtKB-SubCell"/>
</dbReference>
<sequence length="517" mass="56264">MDEKIKQIAQKISDFWKALDKKKKIIIISAASAVVIILIVVVTALNTTKYELLTSGLTEKEASQVYNAISAQKIPVKIEGTNIYVQKGTADKMRMMLAEQGLPEGDLTYDIYSSGTNFAETDKDKEIKQLQQIQNRLQDTIETIPGVKQAIVNIAKSNEGTYVLETDKVPTTASVKLTLEEGTTLTKKQINGIVQLVKNSVAGLTAENITVADSDGTQLNTDNNGLDDTSEQMLLKSRYESAVKDKLSQMLEKVFGDDNFNVAVNADIDFSTKSTVTTSYTSGVVAYTTRSSETTYSGSSLATGTAGVSGAQPAYPNAGVSGVSQFSNKANETSSMLVGSVQEQIQKKGGQLSKLTVAVILNSRNPAAASVDTEELRQQIANAAGTTIENVSVGQMSFSSASVPENAARGWPLPLNANNLLLYIIIFGVLIILIGTTLLFILLSRRRKRREEEEQEALEQAQAEAMEALQDEKAQPIKSIEETIEESQNNSVKREIENFTDKKPELVAQILKNWLKD</sequence>
<keyword evidence="15" id="KW-1185">Reference proteome</keyword>
<evidence type="ECO:0000256" key="6">
    <source>
        <dbReference type="ARBA" id="ARBA00022989"/>
    </source>
</evidence>
<dbReference type="OrthoDB" id="9807026at2"/>
<dbReference type="HOGENOM" id="CLU_028108_2_2_9"/>
<dbReference type="Proteomes" id="UP000032431">
    <property type="component" value="Chromosome I"/>
</dbReference>
<comment type="similarity">
    <text evidence="3 9">Belongs to the FliF family.</text>
</comment>
<feature type="domain" description="Flagellar M-ring N-terminal" evidence="12">
    <location>
        <begin position="46"/>
        <end position="220"/>
    </location>
</feature>
<accession>A0A078KM21</accession>
<keyword evidence="10" id="KW-0175">Coiled coil</keyword>
<keyword evidence="14" id="KW-0282">Flagellum</keyword>
<comment type="subcellular location">
    <subcellularLocation>
        <location evidence="1 9">Bacterial flagellum basal body</location>
    </subcellularLocation>
    <subcellularLocation>
        <location evidence="2">Cell membrane</location>
        <topology evidence="2">Multi-pass membrane protein</topology>
    </subcellularLocation>
</comment>
<dbReference type="InterPro" id="IPR013556">
    <property type="entry name" value="Flag_M-ring_C"/>
</dbReference>
<keyword evidence="4" id="KW-1003">Cell membrane</keyword>
<evidence type="ECO:0000256" key="2">
    <source>
        <dbReference type="ARBA" id="ARBA00004651"/>
    </source>
</evidence>
<feature type="transmembrane region" description="Helical" evidence="11">
    <location>
        <begin position="420"/>
        <end position="443"/>
    </location>
</feature>
<dbReference type="InterPro" id="IPR043427">
    <property type="entry name" value="YscJ/FliF"/>
</dbReference>
<protein>
    <recommendedName>
        <fullName evidence="9">Flagellar M-ring protein</fullName>
    </recommendedName>
</protein>
<dbReference type="Gene3D" id="3.30.300.30">
    <property type="match status" value="1"/>
</dbReference>
<keyword evidence="14" id="KW-0969">Cilium</keyword>
<dbReference type="PATRIC" id="fig|29343.3.peg.370"/>
<evidence type="ECO:0000313" key="15">
    <source>
        <dbReference type="Proteomes" id="UP000032431"/>
    </source>
</evidence>
<dbReference type="PANTHER" id="PTHR30046:SF0">
    <property type="entry name" value="FLAGELLAR M-RING PROTEIN"/>
    <property type="match status" value="1"/>
</dbReference>
<feature type="coiled-coil region" evidence="10">
    <location>
        <begin position="441"/>
        <end position="475"/>
    </location>
</feature>
<name>A0A078KM21_9FIRM</name>
<evidence type="ECO:0000256" key="7">
    <source>
        <dbReference type="ARBA" id="ARBA00023136"/>
    </source>
</evidence>
<dbReference type="NCBIfam" id="TIGR00206">
    <property type="entry name" value="fliF"/>
    <property type="match status" value="1"/>
</dbReference>
<evidence type="ECO:0000256" key="4">
    <source>
        <dbReference type="ARBA" id="ARBA00022475"/>
    </source>
</evidence>
<evidence type="ECO:0000313" key="14">
    <source>
        <dbReference type="EMBL" id="CDZ23493.1"/>
    </source>
</evidence>
<proteinExistence type="inferred from homology"/>
<evidence type="ECO:0000256" key="9">
    <source>
        <dbReference type="PIRNR" id="PIRNR004862"/>
    </source>
</evidence>
<evidence type="ECO:0000256" key="8">
    <source>
        <dbReference type="ARBA" id="ARBA00023143"/>
    </source>
</evidence>
<dbReference type="PANTHER" id="PTHR30046">
    <property type="entry name" value="FLAGELLAR M-RING PROTEIN"/>
    <property type="match status" value="1"/>
</dbReference>
<evidence type="ECO:0000259" key="13">
    <source>
        <dbReference type="Pfam" id="PF08345"/>
    </source>
</evidence>
<dbReference type="GO" id="GO:0009431">
    <property type="term" value="C:bacterial-type flagellum basal body, MS ring"/>
    <property type="evidence" value="ECO:0007669"/>
    <property type="project" value="InterPro"/>
</dbReference>
<evidence type="ECO:0000256" key="5">
    <source>
        <dbReference type="ARBA" id="ARBA00022692"/>
    </source>
</evidence>
<organism evidence="14 15">
    <name type="scientific">[Clostridium] cellulosi</name>
    <dbReference type="NCBI Taxonomy" id="29343"/>
    <lineage>
        <taxon>Bacteria</taxon>
        <taxon>Bacillati</taxon>
        <taxon>Bacillota</taxon>
        <taxon>Clostridia</taxon>
        <taxon>Eubacteriales</taxon>
        <taxon>Oscillospiraceae</taxon>
        <taxon>Oscillospiraceae incertae sedis</taxon>
    </lineage>
</organism>
<dbReference type="InterPro" id="IPR006182">
    <property type="entry name" value="FliF_N_dom"/>
</dbReference>
<dbReference type="GO" id="GO:0071973">
    <property type="term" value="P:bacterial-type flagellum-dependent cell motility"/>
    <property type="evidence" value="ECO:0007669"/>
    <property type="project" value="InterPro"/>
</dbReference>
<dbReference type="Pfam" id="PF01514">
    <property type="entry name" value="YscJ_FliF"/>
    <property type="match status" value="1"/>
</dbReference>
<reference evidence="15" key="1">
    <citation type="submission" date="2014-07" db="EMBL/GenBank/DDBJ databases">
        <authorList>
            <person name="Wibberg D."/>
        </authorList>
    </citation>
    <scope>NUCLEOTIDE SEQUENCE [LARGE SCALE GENOMIC DNA]</scope>
    <source>
        <strain evidence="15">DG5</strain>
    </source>
</reference>
<dbReference type="GO" id="GO:0003774">
    <property type="term" value="F:cytoskeletal motor activity"/>
    <property type="evidence" value="ECO:0007669"/>
    <property type="project" value="InterPro"/>
</dbReference>